<proteinExistence type="predicted"/>
<evidence type="ECO:0000313" key="1">
    <source>
        <dbReference type="EMBL" id="JAD48044.1"/>
    </source>
</evidence>
<name>A0A0A9A8R2_ARUDO</name>
<dbReference type="AlphaFoldDB" id="A0A0A9A8R2"/>
<sequence length="36" mass="4162">MLHDFLSCSQGVLLAYIQLEPWFLNKARAKHSLISM</sequence>
<reference evidence="1" key="2">
    <citation type="journal article" date="2015" name="Data Brief">
        <title>Shoot transcriptome of the giant reed, Arundo donax.</title>
        <authorList>
            <person name="Barrero R.A."/>
            <person name="Guerrero F.D."/>
            <person name="Moolhuijzen P."/>
            <person name="Goolsby J.A."/>
            <person name="Tidwell J."/>
            <person name="Bellgard S.E."/>
            <person name="Bellgard M.I."/>
        </authorList>
    </citation>
    <scope>NUCLEOTIDE SEQUENCE</scope>
    <source>
        <tissue evidence="1">Shoot tissue taken approximately 20 cm above the soil surface</tissue>
    </source>
</reference>
<dbReference type="EMBL" id="GBRH01249851">
    <property type="protein sequence ID" value="JAD48044.1"/>
    <property type="molecule type" value="Transcribed_RNA"/>
</dbReference>
<accession>A0A0A9A8R2</accession>
<protein>
    <submittedName>
        <fullName evidence="1">Uncharacterized protein</fullName>
    </submittedName>
</protein>
<organism evidence="1">
    <name type="scientific">Arundo donax</name>
    <name type="common">Giant reed</name>
    <name type="synonym">Donax arundinaceus</name>
    <dbReference type="NCBI Taxonomy" id="35708"/>
    <lineage>
        <taxon>Eukaryota</taxon>
        <taxon>Viridiplantae</taxon>
        <taxon>Streptophyta</taxon>
        <taxon>Embryophyta</taxon>
        <taxon>Tracheophyta</taxon>
        <taxon>Spermatophyta</taxon>
        <taxon>Magnoliopsida</taxon>
        <taxon>Liliopsida</taxon>
        <taxon>Poales</taxon>
        <taxon>Poaceae</taxon>
        <taxon>PACMAD clade</taxon>
        <taxon>Arundinoideae</taxon>
        <taxon>Arundineae</taxon>
        <taxon>Arundo</taxon>
    </lineage>
</organism>
<reference evidence="1" key="1">
    <citation type="submission" date="2014-09" db="EMBL/GenBank/DDBJ databases">
        <authorList>
            <person name="Magalhaes I.L.F."/>
            <person name="Oliveira U."/>
            <person name="Santos F.R."/>
            <person name="Vidigal T.H.D.A."/>
            <person name="Brescovit A.D."/>
            <person name="Santos A.J."/>
        </authorList>
    </citation>
    <scope>NUCLEOTIDE SEQUENCE</scope>
    <source>
        <tissue evidence="1">Shoot tissue taken approximately 20 cm above the soil surface</tissue>
    </source>
</reference>